<evidence type="ECO:0000313" key="2">
    <source>
        <dbReference type="Proteomes" id="UP000781958"/>
    </source>
</evidence>
<reference evidence="1 2" key="1">
    <citation type="submission" date="2021-03" db="EMBL/GenBank/DDBJ databases">
        <title>Genomic Encyclopedia of Type Strains, Phase III (KMG-III): the genomes of soil and plant-associated and newly described type strains.</title>
        <authorList>
            <person name="Whitman W."/>
        </authorList>
    </citation>
    <scope>NUCLEOTIDE SEQUENCE [LARGE SCALE GENOMIC DNA]</scope>
    <source>
        <strain evidence="1 2">IMMIB AFH-6</strain>
    </source>
</reference>
<dbReference type="Proteomes" id="UP000781958">
    <property type="component" value="Unassembled WGS sequence"/>
</dbReference>
<comment type="caution">
    <text evidence="1">The sequence shown here is derived from an EMBL/GenBank/DDBJ whole genome shotgun (WGS) entry which is preliminary data.</text>
</comment>
<dbReference type="EMBL" id="JAGINP010000051">
    <property type="protein sequence ID" value="MBP2297280.1"/>
    <property type="molecule type" value="Genomic_DNA"/>
</dbReference>
<evidence type="ECO:0008006" key="3">
    <source>
        <dbReference type="Google" id="ProtNLM"/>
    </source>
</evidence>
<protein>
    <recommendedName>
        <fullName evidence="3">Methyltransferase domain-containing protein</fullName>
    </recommendedName>
</protein>
<sequence length="267" mass="29468">MLLEALEYLTTPCPPLARRHGYLAEMVALGARYRRQRTAWAPHVASCHRFIADAVCDLPRGGRALVVGSGRLIEVPLPLLAERFDEVVLVDMLHTWPVRRAARRLGHVRLLTIDVTGALAALDRLPAGNLPLPAPVPPDLPGERFAFAVSCNLLSQLPVMPLAVIDRTHPGTPDAARTAFAQALLHGHLAWLARVARWPALYSDIASLWVRDGQVVGREDSLWGLRLSEPDRRWTWDIAPTPEEDTHHDLRHTVGAWLDASALADAT</sequence>
<keyword evidence="2" id="KW-1185">Reference proteome</keyword>
<name>A0ABS4T0V7_9PROT</name>
<accession>A0ABS4T0V7</accession>
<dbReference type="RefSeq" id="WP_209773979.1">
    <property type="nucleotide sequence ID" value="NZ_JAGINP010000051.1"/>
</dbReference>
<gene>
    <name evidence="1" type="ORF">J2851_007101</name>
</gene>
<organism evidence="1 2">
    <name type="scientific">Azospirillum rugosum</name>
    <dbReference type="NCBI Taxonomy" id="416170"/>
    <lineage>
        <taxon>Bacteria</taxon>
        <taxon>Pseudomonadati</taxon>
        <taxon>Pseudomonadota</taxon>
        <taxon>Alphaproteobacteria</taxon>
        <taxon>Rhodospirillales</taxon>
        <taxon>Azospirillaceae</taxon>
        <taxon>Azospirillum</taxon>
    </lineage>
</organism>
<proteinExistence type="predicted"/>
<evidence type="ECO:0000313" key="1">
    <source>
        <dbReference type="EMBL" id="MBP2297280.1"/>
    </source>
</evidence>